<comment type="caution">
    <text evidence="1">The sequence shown here is derived from an EMBL/GenBank/DDBJ whole genome shotgun (WGS) entry which is preliminary data.</text>
</comment>
<accession>A0AAX1UNK6</accession>
<proteinExistence type="predicted"/>
<dbReference type="Proteomes" id="UP000266305">
    <property type="component" value="Unassembled WGS sequence"/>
</dbReference>
<gene>
    <name evidence="1" type="ORF">D1114_07210</name>
</gene>
<reference evidence="1 2" key="1">
    <citation type="submission" date="2018-08" db="EMBL/GenBank/DDBJ databases">
        <title>Draft genome sequence of Rhodobacter sphaeroides FY.</title>
        <authorList>
            <person name="Rayyan A."/>
            <person name="Meyer T.E."/>
            <person name="Kyndt J.A."/>
        </authorList>
    </citation>
    <scope>NUCLEOTIDE SEQUENCE [LARGE SCALE GENOMIC DNA]</scope>
    <source>
        <strain evidence="1 2">FY</strain>
    </source>
</reference>
<organism evidence="1 2">
    <name type="scientific">Cereibacter sphaeroides</name>
    <name type="common">Rhodobacter sphaeroides</name>
    <dbReference type="NCBI Taxonomy" id="1063"/>
    <lineage>
        <taxon>Bacteria</taxon>
        <taxon>Pseudomonadati</taxon>
        <taxon>Pseudomonadota</taxon>
        <taxon>Alphaproteobacteria</taxon>
        <taxon>Rhodobacterales</taxon>
        <taxon>Paracoccaceae</taxon>
        <taxon>Cereibacter</taxon>
    </lineage>
</organism>
<name>A0AAX1UNK6_CERSP</name>
<dbReference type="AlphaFoldDB" id="A0AAX1UNK6"/>
<dbReference type="RefSeq" id="WP_118999717.1">
    <property type="nucleotide sequence ID" value="NZ_QWGP01000005.1"/>
</dbReference>
<protein>
    <submittedName>
        <fullName evidence="1">Uncharacterized protein</fullName>
    </submittedName>
</protein>
<evidence type="ECO:0000313" key="2">
    <source>
        <dbReference type="Proteomes" id="UP000266305"/>
    </source>
</evidence>
<evidence type="ECO:0000313" key="1">
    <source>
        <dbReference type="EMBL" id="RHZ96490.1"/>
    </source>
</evidence>
<dbReference type="EMBL" id="QWGP01000005">
    <property type="protein sequence ID" value="RHZ96490.1"/>
    <property type="molecule type" value="Genomic_DNA"/>
</dbReference>
<sequence>MGYSHIFPPPATVTRLLLIEAGDVQIDCTGDYDTETGALTAVTINGRRLHTHEVATGLLLLCPEGAGTWSAPLDEAELAEAVRDAREYWRDGE</sequence>